<name>A0A7J6I2Z6_CANSA</name>
<dbReference type="EMBL" id="JAATIQ010000012">
    <property type="protein sequence ID" value="KAF4401421.1"/>
    <property type="molecule type" value="Genomic_DNA"/>
</dbReference>
<comment type="subcellular location">
    <subcellularLocation>
        <location evidence="5">Cytoplasm</location>
        <location evidence="5">Cytoskeleton</location>
        <location evidence="5">Microtubule organizing center</location>
    </subcellularLocation>
</comment>
<dbReference type="AlphaFoldDB" id="A0A7J6I2Z6"/>
<evidence type="ECO:0000256" key="5">
    <source>
        <dbReference type="RuleBase" id="RU363050"/>
    </source>
</evidence>
<proteinExistence type="inferred from homology"/>
<keyword evidence="9" id="KW-1185">Reference proteome</keyword>
<evidence type="ECO:0000259" key="6">
    <source>
        <dbReference type="Pfam" id="PF04130"/>
    </source>
</evidence>
<dbReference type="GO" id="GO:0007020">
    <property type="term" value="P:microtubule nucleation"/>
    <property type="evidence" value="ECO:0007669"/>
    <property type="project" value="InterPro"/>
</dbReference>
<evidence type="ECO:0000256" key="2">
    <source>
        <dbReference type="ARBA" id="ARBA00022490"/>
    </source>
</evidence>
<evidence type="ECO:0000313" key="8">
    <source>
        <dbReference type="EMBL" id="KAF4401421.1"/>
    </source>
</evidence>
<dbReference type="GO" id="GO:0000278">
    <property type="term" value="P:mitotic cell cycle"/>
    <property type="evidence" value="ECO:0007669"/>
    <property type="project" value="TreeGrafter"/>
</dbReference>
<dbReference type="Proteomes" id="UP000583929">
    <property type="component" value="Unassembled WGS sequence"/>
</dbReference>
<organism evidence="8 9">
    <name type="scientific">Cannabis sativa</name>
    <name type="common">Hemp</name>
    <name type="synonym">Marijuana</name>
    <dbReference type="NCBI Taxonomy" id="3483"/>
    <lineage>
        <taxon>Eukaryota</taxon>
        <taxon>Viridiplantae</taxon>
        <taxon>Streptophyta</taxon>
        <taxon>Embryophyta</taxon>
        <taxon>Tracheophyta</taxon>
        <taxon>Spermatophyta</taxon>
        <taxon>Magnoliopsida</taxon>
        <taxon>eudicotyledons</taxon>
        <taxon>Gunneridae</taxon>
        <taxon>Pentapetalae</taxon>
        <taxon>rosids</taxon>
        <taxon>fabids</taxon>
        <taxon>Rosales</taxon>
        <taxon>Cannabaceae</taxon>
        <taxon>Cannabis</taxon>
    </lineage>
</organism>
<evidence type="ECO:0000256" key="1">
    <source>
        <dbReference type="ARBA" id="ARBA00010337"/>
    </source>
</evidence>
<dbReference type="GO" id="GO:0000922">
    <property type="term" value="C:spindle pole"/>
    <property type="evidence" value="ECO:0007669"/>
    <property type="project" value="InterPro"/>
</dbReference>
<sequence>MSLCKKQLMVCSHHLQSMGKPLCYDAGKIEVSLSFFNKRIYGIFSEVEATHIADSPISSLKMKNEFDLVRALLEMLQGFSSSLFYWDNDGNRFRAKSEIYVAQTRSVEALIDQLMYAGTCLQLVGNVVAKVEKQPGSSSSPPTLTAFASSASAWLRVKYPKLKPNHRIRIKSQCLCSGAEYLLQIVRSAVPQLFCDSNSSVPAADIAVHILDYLYKKLDEVCLVQGGEEERYQMLLYMFIGSLLPYIEGLDSWLFEGTLDDPYEEMFFFANRTTSVDEADFWERSYLFRQTQCPELDSNMTTLISSCGLGTMVNEKKEVGQREPISIYISKGKDRNNADLLACPLFIKDIAREIVSAGKSLQLIRHIPIASPVVAGRGYEYDVHASFSNLKDDCCHSQSIAGLTLSEVFCVSLSGLIGHGDHIFRYLCQDDWHKNNIIRSLGYSMNKEKIGGDEHKLLPEACSEKIWYKYLVDTLSEKKLSNVETNVAITSGEKMAEFDANKSHLLRAFSPENPVITVCQEILSRNKESWTVLNLSRDFYLPPLNDDVLRKAIFSESDTFSAVEKTDYIFGFQFGESEYLRTQDDSKMLETLFPFPTVLPSSKDSSRMSELLPFQKNSTLPSTVLSWVQNFRPKNNVLPVVIMQECFTVYIKKQVDCIGQHILSKLMNDWRLMEELAVLRAIFLLGSGDLLQHFLTVIFNKLDKGETWDDDFELNSILQESIRNSSDSVLLSAPDSLIVSLTKHQDVYGDQQSSSLPSTPHKRRAHTFGIDGLDSVNFTYKVSWPLELIANTEAIKKYNQVMGFLLKVKRTKFLLDKARNWMWKCKGAPTNHHKHHWLVEQKLLHFVDAFHQYVMDRVYHSAWQELCEDMAAARSLDEAIEVHESYLLSIRRQCFLVPDKLWALIASRINIILGLALNFYSTQQTLSGGPVSAIKAKCEMEVDRIEKQFDDCIAFLLRVLSFKLNVGNFPHLTDLVTRINYNHFYMSDSGNLMNAPNSENAARGRKSFVGRTE</sequence>
<gene>
    <name evidence="8" type="ORF">G4B88_001615</name>
</gene>
<feature type="domain" description="Gamma tubulin complex component protein N-terminal" evidence="7">
    <location>
        <begin position="69"/>
        <end position="308"/>
    </location>
</feature>
<dbReference type="InterPro" id="IPR041470">
    <property type="entry name" value="GCP_N"/>
</dbReference>
<dbReference type="GO" id="GO:0051225">
    <property type="term" value="P:spindle assembly"/>
    <property type="evidence" value="ECO:0007669"/>
    <property type="project" value="TreeGrafter"/>
</dbReference>
<evidence type="ECO:0000313" key="9">
    <source>
        <dbReference type="Proteomes" id="UP000583929"/>
    </source>
</evidence>
<dbReference type="PANTHER" id="PTHR19302">
    <property type="entry name" value="GAMMA TUBULIN COMPLEX PROTEIN"/>
    <property type="match status" value="1"/>
</dbReference>
<dbReference type="InterPro" id="IPR007259">
    <property type="entry name" value="GCP"/>
</dbReference>
<dbReference type="GO" id="GO:0000930">
    <property type="term" value="C:gamma-tubulin complex"/>
    <property type="evidence" value="ECO:0007669"/>
    <property type="project" value="TreeGrafter"/>
</dbReference>
<dbReference type="InterPro" id="IPR040457">
    <property type="entry name" value="GCP_C"/>
</dbReference>
<keyword evidence="4 5" id="KW-0206">Cytoskeleton</keyword>
<dbReference type="Pfam" id="PF17681">
    <property type="entry name" value="GCP_N_terminal"/>
    <property type="match status" value="1"/>
</dbReference>
<dbReference type="GO" id="GO:0051321">
    <property type="term" value="P:meiotic cell cycle"/>
    <property type="evidence" value="ECO:0007669"/>
    <property type="project" value="TreeGrafter"/>
</dbReference>
<reference evidence="8 9" key="1">
    <citation type="journal article" date="2020" name="bioRxiv">
        <title>Sequence and annotation of 42 cannabis genomes reveals extensive copy number variation in cannabinoid synthesis and pathogen resistance genes.</title>
        <authorList>
            <person name="Mckernan K.J."/>
            <person name="Helbert Y."/>
            <person name="Kane L.T."/>
            <person name="Ebling H."/>
            <person name="Zhang L."/>
            <person name="Liu B."/>
            <person name="Eaton Z."/>
            <person name="Mclaughlin S."/>
            <person name="Kingan S."/>
            <person name="Baybayan P."/>
            <person name="Concepcion G."/>
            <person name="Jordan M."/>
            <person name="Riva A."/>
            <person name="Barbazuk W."/>
            <person name="Harkins T."/>
        </authorList>
    </citation>
    <scope>NUCLEOTIDE SEQUENCE [LARGE SCALE GENOMIC DNA]</scope>
    <source>
        <strain evidence="9">cv. Jamaican Lion 4</strain>
        <tissue evidence="8">Leaf</tissue>
    </source>
</reference>
<keyword evidence="3 5" id="KW-0493">Microtubule</keyword>
<evidence type="ECO:0000256" key="3">
    <source>
        <dbReference type="ARBA" id="ARBA00022701"/>
    </source>
</evidence>
<protein>
    <recommendedName>
        <fullName evidence="5">Gamma-tubulin complex component</fullName>
    </recommendedName>
</protein>
<dbReference type="InterPro" id="IPR042241">
    <property type="entry name" value="GCP_C_sf"/>
</dbReference>
<dbReference type="GO" id="GO:0031122">
    <property type="term" value="P:cytoplasmic microtubule organization"/>
    <property type="evidence" value="ECO:0007669"/>
    <property type="project" value="TreeGrafter"/>
</dbReference>
<feature type="domain" description="Gamma tubulin complex component C-terminal" evidence="6">
    <location>
        <begin position="672"/>
        <end position="985"/>
    </location>
</feature>
<dbReference type="GO" id="GO:0043015">
    <property type="term" value="F:gamma-tubulin binding"/>
    <property type="evidence" value="ECO:0007669"/>
    <property type="project" value="InterPro"/>
</dbReference>
<dbReference type="GO" id="GO:0051011">
    <property type="term" value="F:microtubule minus-end binding"/>
    <property type="evidence" value="ECO:0007669"/>
    <property type="project" value="TreeGrafter"/>
</dbReference>
<dbReference type="Pfam" id="PF04130">
    <property type="entry name" value="GCP_C_terminal"/>
    <property type="match status" value="1"/>
</dbReference>
<comment type="function">
    <text evidence="5">Component of the gamma-tubulin ring complex (gTuRC) which mediates microtubule nucleation.</text>
</comment>
<dbReference type="GO" id="GO:0005874">
    <property type="term" value="C:microtubule"/>
    <property type="evidence" value="ECO:0007669"/>
    <property type="project" value="UniProtKB-KW"/>
</dbReference>
<keyword evidence="2 5" id="KW-0963">Cytoplasm</keyword>
<evidence type="ECO:0000259" key="7">
    <source>
        <dbReference type="Pfam" id="PF17681"/>
    </source>
</evidence>
<dbReference type="PANTHER" id="PTHR19302:SF33">
    <property type="entry name" value="GAMMA-TUBULIN COMPLEX COMPONENT 5"/>
    <property type="match status" value="1"/>
</dbReference>
<dbReference type="Gene3D" id="1.20.120.1900">
    <property type="entry name" value="Gamma-tubulin complex, C-terminal domain"/>
    <property type="match status" value="1"/>
</dbReference>
<comment type="similarity">
    <text evidence="1 5">Belongs to the TUBGCP family.</text>
</comment>
<accession>A0A7J6I2Z6</accession>
<evidence type="ECO:0000256" key="4">
    <source>
        <dbReference type="ARBA" id="ARBA00023212"/>
    </source>
</evidence>
<comment type="caution">
    <text evidence="8">The sequence shown here is derived from an EMBL/GenBank/DDBJ whole genome shotgun (WGS) entry which is preliminary data.</text>
</comment>